<organism evidence="13 14">
    <name type="scientific">Acidiphilium rubrum</name>
    <dbReference type="NCBI Taxonomy" id="526"/>
    <lineage>
        <taxon>Bacteria</taxon>
        <taxon>Pseudomonadati</taxon>
        <taxon>Pseudomonadota</taxon>
        <taxon>Alphaproteobacteria</taxon>
        <taxon>Acetobacterales</taxon>
        <taxon>Acidocellaceae</taxon>
        <taxon>Acidiphilium</taxon>
    </lineage>
</organism>
<evidence type="ECO:0000256" key="6">
    <source>
        <dbReference type="ARBA" id="ARBA00022968"/>
    </source>
</evidence>
<feature type="topological domain" description="Cytoplasmic" evidence="10">
    <location>
        <begin position="1"/>
        <end position="8"/>
    </location>
</feature>
<name>A0A8G2FL67_ACIRU</name>
<dbReference type="GO" id="GO:0017003">
    <property type="term" value="P:protein-heme linkage"/>
    <property type="evidence" value="ECO:0007669"/>
    <property type="project" value="UniProtKB-UniRule"/>
</dbReference>
<feature type="compositionally biased region" description="Basic and acidic residues" evidence="12">
    <location>
        <begin position="159"/>
        <end position="173"/>
    </location>
</feature>
<evidence type="ECO:0000256" key="8">
    <source>
        <dbReference type="ARBA" id="ARBA00023004"/>
    </source>
</evidence>
<evidence type="ECO:0000256" key="7">
    <source>
        <dbReference type="ARBA" id="ARBA00022989"/>
    </source>
</evidence>
<evidence type="ECO:0000313" key="13">
    <source>
        <dbReference type="EMBL" id="SIQ20974.1"/>
    </source>
</evidence>
<comment type="caution">
    <text evidence="13">The sequence shown here is derived from an EMBL/GenBank/DDBJ whole genome shotgun (WGS) entry which is preliminary data.</text>
</comment>
<feature type="region of interest" description="Disordered" evidence="12">
    <location>
        <begin position="145"/>
        <end position="173"/>
    </location>
</feature>
<evidence type="ECO:0000256" key="11">
    <source>
        <dbReference type="PIRSR" id="PIRSR604329-50"/>
    </source>
</evidence>
<keyword evidence="6 10" id="KW-0735">Signal-anchor</keyword>
<dbReference type="PANTHER" id="PTHR34128:SF2">
    <property type="entry name" value="CYTOCHROME C-TYPE BIOGENESIS PROTEIN CCME HOMOLOG, MITOCHONDRIAL"/>
    <property type="match status" value="1"/>
</dbReference>
<dbReference type="Pfam" id="PF03100">
    <property type="entry name" value="CcmE"/>
    <property type="match status" value="1"/>
</dbReference>
<dbReference type="InterPro" id="IPR004329">
    <property type="entry name" value="CcmE"/>
</dbReference>
<dbReference type="EMBL" id="FTNE01000002">
    <property type="protein sequence ID" value="SIQ20974.1"/>
    <property type="molecule type" value="Genomic_DNA"/>
</dbReference>
<sequence length="173" mass="18543">MMSRKTRRLWLVVACGAGVSCATALMLVAFRSSLSFFLSPQEVIAKHPAPGMVFRLGGVVQANTVVMGTRDSRPYTTFRITDGQASIPVVFTGVLPGLFRQGQGVVTVGTMAKGDREFMADTVLAKHGASYMPAPVEQALRKAGKWNPKFGPAPNAATWDDKSPRTIEADNNG</sequence>
<dbReference type="SUPFAM" id="SSF82093">
    <property type="entry name" value="Heme chaperone CcmE"/>
    <property type="match status" value="1"/>
</dbReference>
<dbReference type="InterPro" id="IPR012340">
    <property type="entry name" value="NA-bd_OB-fold"/>
</dbReference>
<evidence type="ECO:0000256" key="10">
    <source>
        <dbReference type="HAMAP-Rule" id="MF_01959"/>
    </source>
</evidence>
<evidence type="ECO:0000256" key="4">
    <source>
        <dbReference type="ARBA" id="ARBA00022723"/>
    </source>
</evidence>
<feature type="binding site" description="covalent" evidence="10 11">
    <location>
        <position position="127"/>
    </location>
    <ligand>
        <name>heme</name>
        <dbReference type="ChEBI" id="CHEBI:30413"/>
    </ligand>
</feature>
<evidence type="ECO:0000256" key="12">
    <source>
        <dbReference type="SAM" id="MobiDB-lite"/>
    </source>
</evidence>
<comment type="similarity">
    <text evidence="10">Belongs to the CcmE/CycJ family.</text>
</comment>
<evidence type="ECO:0000256" key="3">
    <source>
        <dbReference type="ARBA" id="ARBA00022692"/>
    </source>
</evidence>
<keyword evidence="3 10" id="KW-0812">Transmembrane</keyword>
<evidence type="ECO:0000256" key="5">
    <source>
        <dbReference type="ARBA" id="ARBA00022748"/>
    </source>
</evidence>
<evidence type="ECO:0000256" key="9">
    <source>
        <dbReference type="ARBA" id="ARBA00023136"/>
    </source>
</evidence>
<dbReference type="InterPro" id="IPR036127">
    <property type="entry name" value="CcmE-like_sf"/>
</dbReference>
<keyword evidence="10" id="KW-1003">Cell membrane</keyword>
<dbReference type="RefSeq" id="WP_051657370.1">
    <property type="nucleotide sequence ID" value="NZ_DAOMCH010000004.1"/>
</dbReference>
<dbReference type="OrthoDB" id="9793584at2"/>
<dbReference type="Proteomes" id="UP000186308">
    <property type="component" value="Unassembled WGS sequence"/>
</dbReference>
<reference evidence="13 14" key="1">
    <citation type="submission" date="2017-01" db="EMBL/GenBank/DDBJ databases">
        <authorList>
            <person name="Varghese N."/>
            <person name="Submissions S."/>
        </authorList>
    </citation>
    <scope>NUCLEOTIDE SEQUENCE [LARGE SCALE GENOMIC DNA]</scope>
    <source>
        <strain evidence="13 14">ATCC 35905</strain>
    </source>
</reference>
<evidence type="ECO:0000256" key="2">
    <source>
        <dbReference type="ARBA" id="ARBA00022617"/>
    </source>
</evidence>
<keyword evidence="9 10" id="KW-0472">Membrane</keyword>
<dbReference type="HAMAP" id="MF_01959">
    <property type="entry name" value="CcmE"/>
    <property type="match status" value="1"/>
</dbReference>
<dbReference type="GO" id="GO:0046872">
    <property type="term" value="F:metal ion binding"/>
    <property type="evidence" value="ECO:0007669"/>
    <property type="project" value="UniProtKB-KW"/>
</dbReference>
<accession>A0A8G2FL67</accession>
<keyword evidence="2 10" id="KW-0349">Heme</keyword>
<dbReference type="AlphaFoldDB" id="A0A8G2FL67"/>
<keyword evidence="8 10" id="KW-0408">Iron</keyword>
<dbReference type="Gene3D" id="2.40.50.140">
    <property type="entry name" value="Nucleic acid-binding proteins"/>
    <property type="match status" value="1"/>
</dbReference>
<comment type="function">
    <text evidence="10">Heme chaperone required for the biogenesis of c-type cytochromes. Transiently binds heme delivered by CcmC and transfers the heme to apo-cytochromes in a process facilitated by CcmF and CcmH.</text>
</comment>
<dbReference type="GO" id="GO:0005886">
    <property type="term" value="C:plasma membrane"/>
    <property type="evidence" value="ECO:0007669"/>
    <property type="project" value="UniProtKB-SubCell"/>
</dbReference>
<dbReference type="PROSITE" id="PS51257">
    <property type="entry name" value="PROKAR_LIPOPROTEIN"/>
    <property type="match status" value="1"/>
</dbReference>
<keyword evidence="14" id="KW-1185">Reference proteome</keyword>
<gene>
    <name evidence="10" type="primary">ccmE</name>
    <name evidence="10" type="synonym">cycJ</name>
    <name evidence="13" type="ORF">SAMN05421828_102213</name>
</gene>
<protein>
    <recommendedName>
        <fullName evidence="10">Cytochrome c-type biogenesis protein CcmE</fullName>
    </recommendedName>
    <alternativeName>
        <fullName evidence="10">Cytochrome c maturation protein E</fullName>
    </alternativeName>
    <alternativeName>
        <fullName evidence="10">Heme chaperone CcmE</fullName>
    </alternativeName>
</protein>
<feature type="topological domain" description="Extracellular" evidence="10">
    <location>
        <begin position="30"/>
        <end position="173"/>
    </location>
</feature>
<feature type="binding site" description="axial binding residue" evidence="10 11">
    <location>
        <position position="131"/>
    </location>
    <ligand>
        <name>heme</name>
        <dbReference type="ChEBI" id="CHEBI:30413"/>
    </ligand>
    <ligandPart>
        <name>Fe</name>
        <dbReference type="ChEBI" id="CHEBI:18248"/>
    </ligandPart>
</feature>
<keyword evidence="7 10" id="KW-1133">Transmembrane helix</keyword>
<proteinExistence type="inferred from homology"/>
<evidence type="ECO:0000256" key="1">
    <source>
        <dbReference type="ARBA" id="ARBA00004370"/>
    </source>
</evidence>
<keyword evidence="4 10" id="KW-0479">Metal-binding</keyword>
<dbReference type="PANTHER" id="PTHR34128">
    <property type="entry name" value="CYTOCHROME C-TYPE BIOGENESIS PROTEIN CCME HOMOLOG, MITOCHONDRIAL"/>
    <property type="match status" value="1"/>
</dbReference>
<comment type="subcellular location">
    <subcellularLocation>
        <location evidence="10">Cell membrane</location>
        <topology evidence="10">Single-pass type II membrane protein</topology>
    </subcellularLocation>
    <subcellularLocation>
        <location evidence="1">Membrane</location>
    </subcellularLocation>
</comment>
<dbReference type="NCBIfam" id="NF009731">
    <property type="entry name" value="PRK13254.1-5"/>
    <property type="match status" value="1"/>
</dbReference>
<keyword evidence="5 10" id="KW-0201">Cytochrome c-type biogenesis</keyword>
<evidence type="ECO:0000313" key="14">
    <source>
        <dbReference type="Proteomes" id="UP000186308"/>
    </source>
</evidence>
<dbReference type="GO" id="GO:0020037">
    <property type="term" value="F:heme binding"/>
    <property type="evidence" value="ECO:0007669"/>
    <property type="project" value="InterPro"/>
</dbReference>
<dbReference type="GO" id="GO:0017004">
    <property type="term" value="P:cytochrome complex assembly"/>
    <property type="evidence" value="ECO:0007669"/>
    <property type="project" value="UniProtKB-KW"/>
</dbReference>